<sequence length="318" mass="34875">MSVMRTPVGTRALLADCPIGTLNSTNDTASQQACIRDMTTGAITTVDIVGTALDVRGRDIAWVSGIPQGLRSIDLSWNRLMGFQSTSSSLDIINLSGNQIMYLNSLELPNSLVRLDLSNNSIGVVNFKWESLHRLTTINMSSNNIFQIDKPRLPQALMTLDLSNNMHVRSADVSTATSNQLQAIRLNWTVDDASARLIQSNCRTINQVVSLRMGGVVCVVDGTNFDQSAAFGTLTCTTPAHDDVADMRRWTTVTLSCSVLLVLVGVALLVHRRRRNLTLESQQELVRPTLTSSACEDYDDTPVQYIQREDDGASSRNN</sequence>
<keyword evidence="1" id="KW-0433">Leucine-rich repeat</keyword>
<dbReference type="Gene3D" id="3.80.10.10">
    <property type="entry name" value="Ribonuclease Inhibitor"/>
    <property type="match status" value="1"/>
</dbReference>
<dbReference type="PANTHER" id="PTHR45617">
    <property type="entry name" value="LEUCINE RICH REPEAT FAMILY PROTEIN"/>
    <property type="match status" value="1"/>
</dbReference>
<keyword evidence="6" id="KW-1185">Reference proteome</keyword>
<dbReference type="OrthoDB" id="676979at2759"/>
<dbReference type="EMBL" id="CAADRA010000029">
    <property type="protein sequence ID" value="VFT77757.1"/>
    <property type="molecule type" value="Genomic_DNA"/>
</dbReference>
<reference evidence="5 6" key="1">
    <citation type="submission" date="2019-03" db="EMBL/GenBank/DDBJ databases">
        <authorList>
            <person name="Gaulin E."/>
            <person name="Dumas B."/>
        </authorList>
    </citation>
    <scope>NUCLEOTIDE SEQUENCE [LARGE SCALE GENOMIC DNA]</scope>
    <source>
        <strain evidence="5">CBS 568.67</strain>
    </source>
</reference>
<name>A0A485K6Z4_9STRA</name>
<reference evidence="4" key="2">
    <citation type="submission" date="2019-06" db="EMBL/GenBank/DDBJ databases">
        <title>Genomics analysis of Aphanomyces spp. identifies a new class of oomycete effector associated with host adaptation.</title>
        <authorList>
            <person name="Gaulin E."/>
        </authorList>
    </citation>
    <scope>NUCLEOTIDE SEQUENCE</scope>
    <source>
        <strain evidence="4">CBS 578.67</strain>
    </source>
</reference>
<evidence type="ECO:0000256" key="1">
    <source>
        <dbReference type="ARBA" id="ARBA00022614"/>
    </source>
</evidence>
<organism evidence="5 6">
    <name type="scientific">Aphanomyces stellatus</name>
    <dbReference type="NCBI Taxonomy" id="120398"/>
    <lineage>
        <taxon>Eukaryota</taxon>
        <taxon>Sar</taxon>
        <taxon>Stramenopiles</taxon>
        <taxon>Oomycota</taxon>
        <taxon>Saprolegniomycetes</taxon>
        <taxon>Saprolegniales</taxon>
        <taxon>Verrucalvaceae</taxon>
        <taxon>Aphanomyces</taxon>
    </lineage>
</organism>
<dbReference type="PANTHER" id="PTHR45617:SF181">
    <property type="entry name" value="LP04042P"/>
    <property type="match status" value="1"/>
</dbReference>
<feature type="transmembrane region" description="Helical" evidence="3">
    <location>
        <begin position="250"/>
        <end position="270"/>
    </location>
</feature>
<dbReference type="Proteomes" id="UP000332933">
    <property type="component" value="Unassembled WGS sequence"/>
</dbReference>
<dbReference type="SUPFAM" id="SSF52058">
    <property type="entry name" value="L domain-like"/>
    <property type="match status" value="1"/>
</dbReference>
<proteinExistence type="predicted"/>
<evidence type="ECO:0000256" key="3">
    <source>
        <dbReference type="SAM" id="Phobius"/>
    </source>
</evidence>
<keyword evidence="3" id="KW-0812">Transmembrane</keyword>
<evidence type="ECO:0000313" key="6">
    <source>
        <dbReference type="Proteomes" id="UP000332933"/>
    </source>
</evidence>
<gene>
    <name evidence="5" type="primary">Aste57867_532</name>
    <name evidence="4" type="ORF">As57867_000531</name>
    <name evidence="5" type="ORF">ASTE57867_532</name>
</gene>
<evidence type="ECO:0000313" key="5">
    <source>
        <dbReference type="EMBL" id="VFT77757.1"/>
    </source>
</evidence>
<dbReference type="InterPro" id="IPR032675">
    <property type="entry name" value="LRR_dom_sf"/>
</dbReference>
<dbReference type="AlphaFoldDB" id="A0A485K6Z4"/>
<keyword evidence="3" id="KW-0472">Membrane</keyword>
<evidence type="ECO:0000256" key="2">
    <source>
        <dbReference type="ARBA" id="ARBA00022737"/>
    </source>
</evidence>
<keyword evidence="3" id="KW-1133">Transmembrane helix</keyword>
<protein>
    <submittedName>
        <fullName evidence="5">Aste57867_532 protein</fullName>
    </submittedName>
</protein>
<dbReference type="EMBL" id="VJMH01000029">
    <property type="protein sequence ID" value="KAF0720120.1"/>
    <property type="molecule type" value="Genomic_DNA"/>
</dbReference>
<evidence type="ECO:0000313" key="4">
    <source>
        <dbReference type="EMBL" id="KAF0720120.1"/>
    </source>
</evidence>
<accession>A0A485K6Z4</accession>
<keyword evidence="2" id="KW-0677">Repeat</keyword>